<evidence type="ECO:0000256" key="3">
    <source>
        <dbReference type="ARBA" id="ARBA00020628"/>
    </source>
</evidence>
<comment type="subunit">
    <text evidence="9">Component of the Mediator complex.</text>
</comment>
<reference evidence="11" key="1">
    <citation type="submission" date="2018-03" db="EMBL/GenBank/DDBJ databases">
        <authorList>
            <person name="Guldener U."/>
        </authorList>
    </citation>
    <scope>NUCLEOTIDE SEQUENCE [LARGE SCALE GENOMIC DNA]</scope>
    <source>
        <strain evidence="11">DAOM196992</strain>
    </source>
</reference>
<sequence length="1102" mass="117007">MAADTDYASKVASLLSQCLARRIEPSKFLAFAHQAKRRSSPPADDPDPLTAVLVSRLLSSSVVDPLLSDYLRQAIYGATAQSGTSSDEGPICNALDVTLTLLAHSWSQVRAGQRIEALLSVLECVSEIVGQGFMMLFSTPGAFRPDSVAFRQKIAATFRQPQQQAAAEDRPDAEPAASQSAPIDEHQAALGYLSINMLLVQLASTAKVASPHNLLAPRIGMALLTHSALPLLSGLQEGLCSVQTAGEPSSTFSSQAAAAGASVRQIVELIETTLSTLNPTWEAEISLLKELGGQLDKLSRLFDSSSGGGALDGTLAKMLGEGGALVSGKQPAWDHFIDVAALSQAGEQAQQHPSTQPEQAAPSVTLDQSLTAFYFELLSAAAEACSIVVETPSALKGSAETYSTLWRNALCGLMPEVLAQIEQWLDSGCAIALKGERCMPPHARVESALKALLITSSDKLEGCESTGTAAAAATHDGDARMDNMLDSVVGAETPTHQPVRAWLLRSLIESALARPEAITDEFPGGHKLAEEVQSLSQSLRMDAQLEGLDIASSLENKLASDDLTELLDKVCRDPGVHHAFSQQLLQQLHYWLEAQDYDSVSRCCKALLANLPALDTLTLYFDPAELATMLASLLDRGDVGQASDEPSTLCNILLLLQLVCQRYSVAADAVVPSDNRDSFFARFLRASSVVYRLADLAPDERSLVGRWISALFDNEGISDELTRDSSPRALLRLAPTLFSQSINACNSGIIDLETLRGGLSYFLQDLLSYTLPAAMRWLLQEVQRVPLLPLLSRSSTSEEVLLSSGLGRDATSRTVHLAVVQLILGSETCPPAVRHTVAADFERFLAQPDLARSLKGTDGFDLGSLKSGMEGFGMTSGGLAKASVWLRTQLGSLATSRLLLTVEPASSLQQWGAEAAASGVLQQMGANRSAESIQALSMLLALASTGDAKAIPYASVIPLLAVLQHVDLGAVEDKESVVAVAQVVGLSMVLLRSLASVQTTRVTDMEAMVDAGEPAVPLSTQSPTPASRIVDQLASLVMLKLARLSQSRGDLCKAFVDALRNAKAEVEEPALQPVLRVLETVAPLVVGQVSQPASSRTAVTAS</sequence>
<comment type="function">
    <text evidence="9">Component of the Mediator complex, a coactivator involved in the regulated transcription of nearly all RNA polymerase II-dependent genes. Mediator functions as a bridge to convey information from gene-specific regulatory proteins to the basal RNA polymerase II transcription machinery. Mediator is recruited to promoters by direct interactions with regulatory proteins and serves as a scaffold for the assembly of a functional preinitiation complex with RNA polymerase II and the general transcription factors.</text>
</comment>
<dbReference type="InterPro" id="IPR014801">
    <property type="entry name" value="Mediator_Med5_fun"/>
</dbReference>
<protein>
    <recommendedName>
        <fullName evidence="3 9">Mediator of RNA polymerase II transcription subunit 5</fullName>
    </recommendedName>
    <alternativeName>
        <fullName evidence="8 9">Mediator complex subunit 5</fullName>
    </alternativeName>
</protein>
<keyword evidence="6 9" id="KW-0804">Transcription</keyword>
<dbReference type="GO" id="GO:0003712">
    <property type="term" value="F:transcription coregulator activity"/>
    <property type="evidence" value="ECO:0007669"/>
    <property type="project" value="InterPro"/>
</dbReference>
<keyword evidence="12" id="KW-1185">Reference proteome</keyword>
<evidence type="ECO:0000256" key="4">
    <source>
        <dbReference type="ARBA" id="ARBA00023015"/>
    </source>
</evidence>
<evidence type="ECO:0000256" key="8">
    <source>
        <dbReference type="ARBA" id="ARBA00031256"/>
    </source>
</evidence>
<keyword evidence="5 9" id="KW-0010">Activator</keyword>
<comment type="subcellular location">
    <subcellularLocation>
        <location evidence="1 9">Nucleus</location>
    </subcellularLocation>
</comment>
<dbReference type="EMBL" id="OOIP01000003">
    <property type="protein sequence ID" value="SPO35976.1"/>
    <property type="molecule type" value="Genomic_DNA"/>
</dbReference>
<dbReference type="AlphaFoldDB" id="A0A5C3EWK5"/>
<name>A0A5C3EWK5_9BASI</name>
<dbReference type="PANTHER" id="PTHR35784:SF1">
    <property type="entry name" value="MEDIATOR OF RNA POLYMERASE II TRANSCRIPTION SUBUNIT 5"/>
    <property type="match status" value="1"/>
</dbReference>
<dbReference type="GO" id="GO:0016592">
    <property type="term" value="C:mediator complex"/>
    <property type="evidence" value="ECO:0007669"/>
    <property type="project" value="InterPro"/>
</dbReference>
<keyword evidence="7 9" id="KW-0539">Nucleus</keyword>
<dbReference type="OrthoDB" id="5549158at2759"/>
<evidence type="ECO:0000256" key="9">
    <source>
        <dbReference type="RuleBase" id="RU364142"/>
    </source>
</evidence>
<dbReference type="Pfam" id="PF08689">
    <property type="entry name" value="Med5"/>
    <property type="match status" value="1"/>
</dbReference>
<dbReference type="PANTHER" id="PTHR35784">
    <property type="entry name" value="MEDIATOR OF RNA POLYMERASE II TRANSCRIPTION SUBUNIT 5"/>
    <property type="match status" value="1"/>
</dbReference>
<dbReference type="Proteomes" id="UP000323386">
    <property type="component" value="Unassembled WGS sequence"/>
</dbReference>
<evidence type="ECO:0000256" key="1">
    <source>
        <dbReference type="ARBA" id="ARBA00004123"/>
    </source>
</evidence>
<evidence type="ECO:0000256" key="10">
    <source>
        <dbReference type="SAM" id="MobiDB-lite"/>
    </source>
</evidence>
<organism evidence="11 12">
    <name type="scientific">Pseudozyma flocculosa</name>
    <dbReference type="NCBI Taxonomy" id="84751"/>
    <lineage>
        <taxon>Eukaryota</taxon>
        <taxon>Fungi</taxon>
        <taxon>Dikarya</taxon>
        <taxon>Basidiomycota</taxon>
        <taxon>Ustilaginomycotina</taxon>
        <taxon>Ustilaginomycetes</taxon>
        <taxon>Ustilaginales</taxon>
        <taxon>Ustilaginaceae</taxon>
        <taxon>Pseudozyma</taxon>
    </lineage>
</organism>
<keyword evidence="4 9" id="KW-0805">Transcription regulation</keyword>
<comment type="similarity">
    <text evidence="2 9">Belongs to the Mediator complex subunit 5 family.</text>
</comment>
<evidence type="ECO:0000256" key="5">
    <source>
        <dbReference type="ARBA" id="ARBA00023159"/>
    </source>
</evidence>
<gene>
    <name evidence="9" type="primary">MED5</name>
    <name evidence="11" type="ORF">PSFLO_01447</name>
</gene>
<feature type="region of interest" description="Disordered" evidence="10">
    <location>
        <begin position="161"/>
        <end position="181"/>
    </location>
</feature>
<evidence type="ECO:0000256" key="7">
    <source>
        <dbReference type="ARBA" id="ARBA00023242"/>
    </source>
</evidence>
<accession>A0A5C3EWK5</accession>
<proteinExistence type="inferred from homology"/>
<evidence type="ECO:0000313" key="11">
    <source>
        <dbReference type="EMBL" id="SPO35976.1"/>
    </source>
</evidence>
<evidence type="ECO:0000313" key="12">
    <source>
        <dbReference type="Proteomes" id="UP000323386"/>
    </source>
</evidence>
<evidence type="ECO:0000256" key="6">
    <source>
        <dbReference type="ARBA" id="ARBA00023163"/>
    </source>
</evidence>
<evidence type="ECO:0000256" key="2">
    <source>
        <dbReference type="ARBA" id="ARBA00008782"/>
    </source>
</evidence>
<dbReference type="GO" id="GO:0006357">
    <property type="term" value="P:regulation of transcription by RNA polymerase II"/>
    <property type="evidence" value="ECO:0007669"/>
    <property type="project" value="InterPro"/>
</dbReference>